<dbReference type="InterPro" id="IPR053787">
    <property type="entry name" value="Autotransptr-assoc_N"/>
</dbReference>
<evidence type="ECO:0000313" key="3">
    <source>
        <dbReference type="Proteomes" id="UP000006233"/>
    </source>
</evidence>
<dbReference type="NCBIfam" id="NF033175">
    <property type="entry name" value="fuso_auto_Nterm"/>
    <property type="match status" value="1"/>
</dbReference>
<gene>
    <name evidence="2" type="ORF">GCWU000323_00968</name>
</gene>
<evidence type="ECO:0000313" key="2">
    <source>
        <dbReference type="EMBL" id="EEX74913.1"/>
    </source>
</evidence>
<dbReference type="HOGENOM" id="CLU_000258_2_0_0"/>
<name>C9MWP7_9FUSO</name>
<dbReference type="eggNOG" id="COG3210">
    <property type="taxonomic scope" value="Bacteria"/>
</dbReference>
<accession>C9MWP7</accession>
<dbReference type="SUPFAM" id="SSF103515">
    <property type="entry name" value="Autotransporter"/>
    <property type="match status" value="1"/>
</dbReference>
<feature type="domain" description="Autotransporter" evidence="1">
    <location>
        <begin position="1712"/>
        <end position="1962"/>
    </location>
</feature>
<dbReference type="InterPro" id="IPR005546">
    <property type="entry name" value="Autotransporte_beta"/>
</dbReference>
<proteinExistence type="predicted"/>
<dbReference type="Pfam" id="PF03797">
    <property type="entry name" value="Autotransporter"/>
    <property type="match status" value="1"/>
</dbReference>
<reference evidence="2 3" key="1">
    <citation type="submission" date="2009-09" db="EMBL/GenBank/DDBJ databases">
        <authorList>
            <person name="Weinstock G."/>
            <person name="Sodergren E."/>
            <person name="Clifton S."/>
            <person name="Fulton L."/>
            <person name="Fulton B."/>
            <person name="Courtney L."/>
            <person name="Fronick C."/>
            <person name="Harrison M."/>
            <person name="Strong C."/>
            <person name="Farmer C."/>
            <person name="Delahaunty K."/>
            <person name="Markovic C."/>
            <person name="Hall O."/>
            <person name="Minx P."/>
            <person name="Tomlinson C."/>
            <person name="Mitreva M."/>
            <person name="Nelson J."/>
            <person name="Hou S."/>
            <person name="Wollam A."/>
            <person name="Pepin K.H."/>
            <person name="Johnson M."/>
            <person name="Bhonagiri V."/>
            <person name="Nash W.E."/>
            <person name="Warren W."/>
            <person name="Chinwalla A."/>
            <person name="Mardis E.R."/>
            <person name="Wilson R.K."/>
        </authorList>
    </citation>
    <scope>NUCLEOTIDE SEQUENCE [LARGE SCALE GENOMIC DNA]</scope>
    <source>
        <strain evidence="2 3">F0254</strain>
    </source>
</reference>
<sequence>MIKRMANDLQSLRKGLKSFAKRCKDFKYTESALLTFLLCGTIVSNNLFSAEVKKQTSVGSNTQALNNFVKNEKLKIKTSRSRHKKLLNGLNLELIELMEQGEHVTKSPWSSWQFAINEFSNDWNGTYKGRGDKTGGFIYAREVGKAKYTQKTNNNRYGTTRLNLIDTAEPKVPIHMNASINPRVLTKGRITPPDKTVNVPTLPETVEFTPVSPSIPTITPSTITITPITLSAIWNSSGLDTVGLNRDVTTPGTYDLLPTTKARIQTDPGGKNWNGARIAETIMDIGGTPGKGFTIAAGATINIKRDGTRAAVIDAGNWGLSTLQTTSVTNNGKINLYNQTTAGLEVQGNPLVGDFSLINNGEIIGHGSQQVALTLTPEQPNAHGSIQTLKNNTKIDMAGSQSVGLNIVNRKLYQSKENAALNKIYPGGFYNDLKTVAINSSGAEITLGGTNSYGIAFGALGHDSQLTEGSVFQNSGDINVNNDSSGGIAVKAAKYWVDVSGKDKTFTATDTISATLENTSTGKITVKGTNSFGIYSEEINGTNHGAINIEGSKDYSIALRANKTGAVIPTLTNNGTVSISSTGKENIGFYTKNAKVVNNAGKTVSITAGQNIGMAVYGTSKTDYGEGTNAGTITANSAGSIGVITSNYGKVTNTGTIGITGGNTSDNNKGTVAVIVGKNSTIDSSNGTINATVTDNKSIGVYSDGTLKLGTGTISADAGAINYFADNNGEIEVVSGKTSTATTGQKSLLFYNGTNGTGKVKISGTLNATVAGGTDATNRGTAFYYVPSTTSATGSAVGYNNTVNYGAFGASDISGYFATTFSGTIANLNLTMQNDSRLFLASKVKMNLSDTNISSVPGGPTITGSNYKNFMLYLSEVKVDNAVDLDNATDLYNTLEISNSSIINQNKISGNDDGRVAMAQENKTVSKPAVTLMNDTAGTIELNGKNALAIYVKYGNVVNRGQITLTGKNSTGLYGVENSKVINESTGKITLDGESGAAMYYTNTSATKLTSEIMQNDGTIDGESDSSIGMIYDAGKLDASVSSGTATLVKNTGTISLTGDKNVGIFTKPDTLNKGYVTENSGNIILTGDSATLSNPNVGIYTTGKNNTIKTNAGSKIETGAKTVGIFGYAVENSGDITVGSGGVAIYSQNGDIALSDGTIKTGNDEAVGLYLVGENQNAHVNVNAKFDLGDNSFGIVNANATGNNYITSSATSVGLGSRSVYAYSADKLGVIANYTDISTKNATSRENFGIYSSGRVDNHGNINFENGIGNVGIYVTGTDGKAFNLNGGTITISKSDVVGNNYSIGMAAKNGAVAENEGIINVTGDNGIGMYASGPGSKVINKATGVINLSGDSTIGMYLDDYAVGENYGTIQTTPNSTGEGIMGVYVLNNAVIKNYGTIRINAVDGIGVYVGKDASLEGNTSTNDINATGTDSEHIYRTSGTDTSKGVKGIRFSLPHLGSLTADVIRNDVNVTPTLVDTDIATPSPNYVHLAAGDINLNTFDPLFTQNNGGGSSIGMYVDTSGVRYTNPIQGLENLTRLRKINLIFGIEATQYTDSKDIQIGNNIIAPYNAAIMSVSHVNPAAKWEIFSSSLLWIATATQNPDQTIANVYLSKIPFNSFAEDGDIDNYNFLTGLEEKEALKDVTERKIFNKLNGLGKGEAHILAQAVDEMKGHQYSNIQQRIYETGNTLSKEFKYLQEEWRNPSKQSNKIKAFGNKGELKTNTAGVIDYTNNAYGVAYVHEDEAIKLGNSSGWYAGVANNQFKLKDMGHSRENQTMIKAGIFKTMAPKQDHNGSLTWRISAETFAGRGNMKRKYWVVDDTYEAKGDYNIYGVALKNEIGKTIRTTEKTSIRPYGLLNMEYGKYSNIKESGPMALEIKGNDYFSVKPEAGLAFNFKQTLGARSNLKINVTVAYENELGKLNNVQNKARFRGTQSEYYNLHGDKENRKGNGKFDLNLGWDNTLFGITVNAGYDTTGKNFRSGIGFRAIY</sequence>
<dbReference type="Proteomes" id="UP000006233">
    <property type="component" value="Unassembled WGS sequence"/>
</dbReference>
<protein>
    <submittedName>
        <fullName evidence="2">Autotransporter beta-domain protein</fullName>
    </submittedName>
</protein>
<evidence type="ECO:0000259" key="1">
    <source>
        <dbReference type="Pfam" id="PF03797"/>
    </source>
</evidence>
<dbReference type="InterPro" id="IPR036709">
    <property type="entry name" value="Autotransporte_beta_dom_sf"/>
</dbReference>
<organism evidence="2 3">
    <name type="scientific">Leptotrichia hofstadii F0254</name>
    <dbReference type="NCBI Taxonomy" id="634994"/>
    <lineage>
        <taxon>Bacteria</taxon>
        <taxon>Fusobacteriati</taxon>
        <taxon>Fusobacteriota</taxon>
        <taxon>Fusobacteriia</taxon>
        <taxon>Fusobacteriales</taxon>
        <taxon>Leptotrichiaceae</taxon>
        <taxon>Leptotrichia</taxon>
    </lineage>
</organism>
<dbReference type="EMBL" id="ACVB02000008">
    <property type="protein sequence ID" value="EEX74913.1"/>
    <property type="molecule type" value="Genomic_DNA"/>
</dbReference>
<comment type="caution">
    <text evidence="2">The sequence shown here is derived from an EMBL/GenBank/DDBJ whole genome shotgun (WGS) entry which is preliminary data.</text>
</comment>